<dbReference type="Pfam" id="PF02096">
    <property type="entry name" value="60KD_IMP"/>
    <property type="match status" value="1"/>
</dbReference>
<dbReference type="STRING" id="1121305.CLCOL_23050"/>
<evidence type="ECO:0000256" key="9">
    <source>
        <dbReference type="RuleBase" id="RU003945"/>
    </source>
</evidence>
<evidence type="ECO:0000256" key="7">
    <source>
        <dbReference type="ARBA" id="ARBA00023136"/>
    </source>
</evidence>
<dbReference type="PATRIC" id="fig|1121305.3.peg.2308"/>
<dbReference type="NCBIfam" id="TIGR03592">
    <property type="entry name" value="yidC_oxa1_cterm"/>
    <property type="match status" value="1"/>
</dbReference>
<keyword evidence="8" id="KW-0143">Chaperone</keyword>
<feature type="domain" description="Membrane insertase YidC/Oxa/ALB C-terminal" evidence="11">
    <location>
        <begin position="44"/>
        <end position="233"/>
    </location>
</feature>
<keyword evidence="4 9" id="KW-0812">Transmembrane</keyword>
<comment type="subcellular location">
    <subcellularLocation>
        <location evidence="1">Cell membrane</location>
        <topology evidence="1">Multi-pass membrane protein</topology>
    </subcellularLocation>
    <subcellularLocation>
        <location evidence="9">Membrane</location>
        <topology evidence="9">Multi-pass membrane protein</topology>
    </subcellularLocation>
</comment>
<dbReference type="PANTHER" id="PTHR12428:SF65">
    <property type="entry name" value="CYTOCHROME C OXIDASE ASSEMBLY PROTEIN COX18, MITOCHONDRIAL"/>
    <property type="match status" value="1"/>
</dbReference>
<dbReference type="GO" id="GO:0005886">
    <property type="term" value="C:plasma membrane"/>
    <property type="evidence" value="ECO:0007669"/>
    <property type="project" value="UniProtKB-SubCell"/>
</dbReference>
<organism evidence="12 13">
    <name type="scientific">Clostridium colicanis DSM 13634</name>
    <dbReference type="NCBI Taxonomy" id="1121305"/>
    <lineage>
        <taxon>Bacteria</taxon>
        <taxon>Bacillati</taxon>
        <taxon>Bacillota</taxon>
        <taxon>Clostridia</taxon>
        <taxon>Eubacteriales</taxon>
        <taxon>Clostridiaceae</taxon>
        <taxon>Clostridium</taxon>
    </lineage>
</organism>
<evidence type="ECO:0000256" key="8">
    <source>
        <dbReference type="ARBA" id="ARBA00023186"/>
    </source>
</evidence>
<dbReference type="EMBL" id="LTBB01000014">
    <property type="protein sequence ID" value="KYH28035.1"/>
    <property type="molecule type" value="Genomic_DNA"/>
</dbReference>
<dbReference type="GO" id="GO:0015031">
    <property type="term" value="P:protein transport"/>
    <property type="evidence" value="ECO:0007669"/>
    <property type="project" value="UniProtKB-KW"/>
</dbReference>
<reference evidence="12 13" key="1">
    <citation type="submission" date="2016-02" db="EMBL/GenBank/DDBJ databases">
        <title>Genome sequence of Clostridium colicanis DSM 13634.</title>
        <authorList>
            <person name="Poehlein A."/>
            <person name="Daniel R."/>
        </authorList>
    </citation>
    <scope>NUCLEOTIDE SEQUENCE [LARGE SCALE GENOMIC DNA]</scope>
    <source>
        <strain evidence="12 13">DSM 13634</strain>
    </source>
</reference>
<comment type="caution">
    <text evidence="12">The sequence shown here is derived from an EMBL/GenBank/DDBJ whole genome shotgun (WGS) entry which is preliminary data.</text>
</comment>
<evidence type="ECO:0000256" key="1">
    <source>
        <dbReference type="ARBA" id="ARBA00004651"/>
    </source>
</evidence>
<keyword evidence="6 10" id="KW-1133">Transmembrane helix</keyword>
<dbReference type="GO" id="GO:0051205">
    <property type="term" value="P:protein insertion into membrane"/>
    <property type="evidence" value="ECO:0007669"/>
    <property type="project" value="TreeGrafter"/>
</dbReference>
<keyword evidence="5" id="KW-0653">Protein transport</keyword>
<feature type="transmembrane region" description="Helical" evidence="10">
    <location>
        <begin position="195"/>
        <end position="219"/>
    </location>
</feature>
<feature type="transmembrane region" description="Helical" evidence="10">
    <location>
        <begin position="107"/>
        <end position="130"/>
    </location>
</feature>
<evidence type="ECO:0000313" key="12">
    <source>
        <dbReference type="EMBL" id="KYH28035.1"/>
    </source>
</evidence>
<dbReference type="InterPro" id="IPR001708">
    <property type="entry name" value="YidC/ALB3/OXA1/COX18"/>
</dbReference>
<dbReference type="PANTHER" id="PTHR12428">
    <property type="entry name" value="OXA1"/>
    <property type="match status" value="1"/>
</dbReference>
<dbReference type="Proteomes" id="UP000075374">
    <property type="component" value="Unassembled WGS sequence"/>
</dbReference>
<accession>A0A151AKC5</accession>
<proteinExistence type="inferred from homology"/>
<dbReference type="AlphaFoldDB" id="A0A151AKC5"/>
<comment type="similarity">
    <text evidence="9">Belongs to the OXA1/ALB3/YidC family.</text>
</comment>
<dbReference type="CDD" id="cd20070">
    <property type="entry name" value="5TM_YidC_Alb3"/>
    <property type="match status" value="1"/>
</dbReference>
<evidence type="ECO:0000256" key="10">
    <source>
        <dbReference type="SAM" id="Phobius"/>
    </source>
</evidence>
<evidence type="ECO:0000256" key="4">
    <source>
        <dbReference type="ARBA" id="ARBA00022692"/>
    </source>
</evidence>
<keyword evidence="2" id="KW-0813">Transport</keyword>
<evidence type="ECO:0000256" key="5">
    <source>
        <dbReference type="ARBA" id="ARBA00022927"/>
    </source>
</evidence>
<feature type="transmembrane region" description="Helical" evidence="10">
    <location>
        <begin position="42"/>
        <end position="64"/>
    </location>
</feature>
<evidence type="ECO:0000256" key="6">
    <source>
        <dbReference type="ARBA" id="ARBA00022989"/>
    </source>
</evidence>
<evidence type="ECO:0000313" key="13">
    <source>
        <dbReference type="Proteomes" id="UP000075374"/>
    </source>
</evidence>
<feature type="transmembrane region" description="Helical" evidence="10">
    <location>
        <begin position="161"/>
        <end position="183"/>
    </location>
</feature>
<dbReference type="GO" id="GO:0032977">
    <property type="term" value="F:membrane insertase activity"/>
    <property type="evidence" value="ECO:0007669"/>
    <property type="project" value="InterPro"/>
</dbReference>
<evidence type="ECO:0000259" key="11">
    <source>
        <dbReference type="Pfam" id="PF02096"/>
    </source>
</evidence>
<keyword evidence="13" id="KW-1185">Reference proteome</keyword>
<name>A0A151AKC5_9CLOT</name>
<keyword evidence="7 10" id="KW-0472">Membrane</keyword>
<gene>
    <name evidence="12" type="primary">yidC</name>
    <name evidence="12" type="ORF">CLCOL_23050</name>
</gene>
<dbReference type="InterPro" id="IPR028055">
    <property type="entry name" value="YidC/Oxa/ALB_C"/>
</dbReference>
<evidence type="ECO:0000256" key="2">
    <source>
        <dbReference type="ARBA" id="ARBA00022448"/>
    </source>
</evidence>
<keyword evidence="3" id="KW-1003">Cell membrane</keyword>
<evidence type="ECO:0000256" key="3">
    <source>
        <dbReference type="ARBA" id="ARBA00022475"/>
    </source>
</evidence>
<protein>
    <submittedName>
        <fullName evidence="12">Membrane protein insertase YidC</fullName>
    </submittedName>
</protein>
<sequence length="246" mass="27829">MDIFFMNYGLLALKTNWLNNALVRFFGIIHNGVHSIVGNPNISYGLTIIIVTIIIRLLLFPLNYKQIRSQVKMSEIQPELKKIQEKYKNDPQRQQQEMMKLYKENNVNPLGGCLPLLLQWPILIALYYVFNNLAIIEPNIANVTFLGLKLMGTATSNPGTWILPILSGILTYLSTAIMTPAGTGDNAQAKQTRNMSVGMSIFITYMSFKFTSALVLYWVTNSLFQIGQTLIMKAMENKKTVKEGLK</sequence>
<dbReference type="InterPro" id="IPR047196">
    <property type="entry name" value="YidC_ALB_C"/>
</dbReference>